<dbReference type="EMBL" id="CP018477">
    <property type="protein sequence ID" value="ASV75121.1"/>
    <property type="molecule type" value="Genomic_DNA"/>
</dbReference>
<feature type="domain" description="NAD/GMP synthase" evidence="2">
    <location>
        <begin position="26"/>
        <end position="97"/>
    </location>
</feature>
<dbReference type="PANTHER" id="PTHR43169">
    <property type="entry name" value="EXSB FAMILY PROTEIN"/>
    <property type="match status" value="1"/>
</dbReference>
<dbReference type="CDD" id="cd01990">
    <property type="entry name" value="LarE-like"/>
    <property type="match status" value="1"/>
</dbReference>
<dbReference type="AlphaFoldDB" id="A0A286RGN8"/>
<keyword evidence="4" id="KW-1185">Reference proteome</keyword>
<sequence length="300" mass="33128">MENSLSALSPTVAEKAQRLIELLKSFGSCVVAFSGGLDSTVVAKAAQVALGEKALAVTGVSPSLAARELDECRKLAELIGIRHIVIETEELSNPAYQRNLGDRCYHCKSELFGKLGDWAARFGMAVVVDGSNKDDHSDHRPGLKAAREKNVRSPLAECDFTKGEIRELAKYWGLPVWNKPASPCLSSRIAYGEEVTPERLMMIERAESFLREHGFATLRVRYHRGDLARIEVPLEDLPRLVESPLRQTLTQKFAEIGFKFVTVDLNGFRSGSLNNLLPAESLEILSRRTGDVFAAVETDE</sequence>
<keyword evidence="3" id="KW-0436">Ligase</keyword>
<dbReference type="OrthoDB" id="9776919at2"/>
<dbReference type="Gene3D" id="3.40.50.620">
    <property type="entry name" value="HUPs"/>
    <property type="match status" value="1"/>
</dbReference>
<dbReference type="Proteomes" id="UP000215086">
    <property type="component" value="Chromosome"/>
</dbReference>
<organism evidence="3 4">
    <name type="scientific">Thermogutta terrifontis</name>
    <dbReference type="NCBI Taxonomy" id="1331910"/>
    <lineage>
        <taxon>Bacteria</taxon>
        <taxon>Pseudomonadati</taxon>
        <taxon>Planctomycetota</taxon>
        <taxon>Planctomycetia</taxon>
        <taxon>Pirellulales</taxon>
        <taxon>Thermoguttaceae</taxon>
        <taxon>Thermogutta</taxon>
    </lineage>
</organism>
<dbReference type="InterPro" id="IPR022310">
    <property type="entry name" value="NAD/GMP_synthase"/>
</dbReference>
<protein>
    <submittedName>
        <fullName evidence="3">GMP synthase [glutamine-hydrolyzing]</fullName>
        <ecNumber evidence="3">6.3.5.2</ecNumber>
    </submittedName>
</protein>
<evidence type="ECO:0000256" key="1">
    <source>
        <dbReference type="PIRSR" id="PIRSR006661-1"/>
    </source>
</evidence>
<dbReference type="InterPro" id="IPR005232">
    <property type="entry name" value="LarE"/>
</dbReference>
<gene>
    <name evidence="3" type="ORF">THTE_2519</name>
</gene>
<dbReference type="PIRSF" id="PIRSF006661">
    <property type="entry name" value="PP-lp_UCP006661"/>
    <property type="match status" value="1"/>
</dbReference>
<dbReference type="PANTHER" id="PTHR43169:SF2">
    <property type="entry name" value="NAD_GMP SYNTHASE DOMAIN-CONTAINING PROTEIN"/>
    <property type="match status" value="1"/>
</dbReference>
<dbReference type="EC" id="6.3.5.2" evidence="3"/>
<dbReference type="InterPro" id="IPR052188">
    <property type="entry name" value="Ni-pincer_cofactor_biosynth"/>
</dbReference>
<dbReference type="KEGG" id="ttf:THTE_2519"/>
<dbReference type="GO" id="GO:0003922">
    <property type="term" value="F:GMP synthase (glutamine-hydrolyzing) activity"/>
    <property type="evidence" value="ECO:0007669"/>
    <property type="project" value="UniProtKB-EC"/>
</dbReference>
<reference evidence="3 4" key="1">
    <citation type="journal article" name="Front. Microbiol.">
        <title>Sugar Metabolism of the First Thermophilic Planctomycete Thermogutta terrifontis: Comparative Genomic and Transcriptomic Approaches.</title>
        <authorList>
            <person name="Elcheninov A.G."/>
            <person name="Menzel P."/>
            <person name="Gudbergsdottir S.R."/>
            <person name="Slesarev A.I."/>
            <person name="Kadnikov V.V."/>
            <person name="Krogh A."/>
            <person name="Bonch-Osmolovskaya E.A."/>
            <person name="Peng X."/>
            <person name="Kublanov I.V."/>
        </authorList>
    </citation>
    <scope>NUCLEOTIDE SEQUENCE [LARGE SCALE GENOMIC DNA]</scope>
    <source>
        <strain evidence="3 4">R1</strain>
    </source>
</reference>
<proteinExistence type="predicted"/>
<feature type="active site" description="Nucleophile and sulfur donor" evidence="1">
    <location>
        <position position="184"/>
    </location>
</feature>
<evidence type="ECO:0000259" key="2">
    <source>
        <dbReference type="Pfam" id="PF02540"/>
    </source>
</evidence>
<evidence type="ECO:0000313" key="4">
    <source>
        <dbReference type="Proteomes" id="UP000215086"/>
    </source>
</evidence>
<name>A0A286RGN8_9BACT</name>
<dbReference type="Pfam" id="PF02540">
    <property type="entry name" value="NAD_synthase"/>
    <property type="match status" value="1"/>
</dbReference>
<dbReference type="NCBIfam" id="TIGR00268">
    <property type="entry name" value="ATP-dependent sacrificial sulfur transferase LarE"/>
    <property type="match status" value="1"/>
</dbReference>
<accession>A0A286RGN8</accession>
<evidence type="ECO:0000313" key="3">
    <source>
        <dbReference type="EMBL" id="ASV75121.1"/>
    </source>
</evidence>
<dbReference type="RefSeq" id="WP_095415272.1">
    <property type="nucleotide sequence ID" value="NZ_CP018477.1"/>
</dbReference>
<dbReference type="SUPFAM" id="SSF52402">
    <property type="entry name" value="Adenine nucleotide alpha hydrolases-like"/>
    <property type="match status" value="1"/>
</dbReference>
<dbReference type="GO" id="GO:0016783">
    <property type="term" value="F:sulfurtransferase activity"/>
    <property type="evidence" value="ECO:0007669"/>
    <property type="project" value="InterPro"/>
</dbReference>
<dbReference type="InterPro" id="IPR014729">
    <property type="entry name" value="Rossmann-like_a/b/a_fold"/>
</dbReference>